<name>A0A8T0R6R9_PANVG</name>
<organism evidence="1 2">
    <name type="scientific">Panicum virgatum</name>
    <name type="common">Blackwell switchgrass</name>
    <dbReference type="NCBI Taxonomy" id="38727"/>
    <lineage>
        <taxon>Eukaryota</taxon>
        <taxon>Viridiplantae</taxon>
        <taxon>Streptophyta</taxon>
        <taxon>Embryophyta</taxon>
        <taxon>Tracheophyta</taxon>
        <taxon>Spermatophyta</taxon>
        <taxon>Magnoliopsida</taxon>
        <taxon>Liliopsida</taxon>
        <taxon>Poales</taxon>
        <taxon>Poaceae</taxon>
        <taxon>PACMAD clade</taxon>
        <taxon>Panicoideae</taxon>
        <taxon>Panicodae</taxon>
        <taxon>Paniceae</taxon>
        <taxon>Panicinae</taxon>
        <taxon>Panicum</taxon>
        <taxon>Panicum sect. Hiantes</taxon>
    </lineage>
</organism>
<gene>
    <name evidence="1" type="ORF">PVAP13_6KG140776</name>
</gene>
<evidence type="ECO:0000313" key="1">
    <source>
        <dbReference type="EMBL" id="KAG2580930.1"/>
    </source>
</evidence>
<dbReference type="EMBL" id="CM029047">
    <property type="protein sequence ID" value="KAG2580930.1"/>
    <property type="molecule type" value="Genomic_DNA"/>
</dbReference>
<protein>
    <submittedName>
        <fullName evidence="1">Uncharacterized protein</fullName>
    </submittedName>
</protein>
<keyword evidence="2" id="KW-1185">Reference proteome</keyword>
<accession>A0A8T0R6R9</accession>
<comment type="caution">
    <text evidence="1">The sequence shown here is derived from an EMBL/GenBank/DDBJ whole genome shotgun (WGS) entry which is preliminary data.</text>
</comment>
<proteinExistence type="predicted"/>
<evidence type="ECO:0000313" key="2">
    <source>
        <dbReference type="Proteomes" id="UP000823388"/>
    </source>
</evidence>
<reference evidence="1" key="1">
    <citation type="submission" date="2020-05" db="EMBL/GenBank/DDBJ databases">
        <title>WGS assembly of Panicum virgatum.</title>
        <authorList>
            <person name="Lovell J.T."/>
            <person name="Jenkins J."/>
            <person name="Shu S."/>
            <person name="Juenger T.E."/>
            <person name="Schmutz J."/>
        </authorList>
    </citation>
    <scope>NUCLEOTIDE SEQUENCE</scope>
    <source>
        <strain evidence="1">AP13</strain>
    </source>
</reference>
<sequence>MPIYNEGVILGHLLHIREQTHSLENRKKALLQEQQALIVEAAHRRNENIRRI</sequence>
<dbReference type="AlphaFoldDB" id="A0A8T0R6R9"/>
<dbReference type="Proteomes" id="UP000823388">
    <property type="component" value="Chromosome 6K"/>
</dbReference>